<name>A0A9D1MCE2_9FIRM</name>
<evidence type="ECO:0000256" key="1">
    <source>
        <dbReference type="SAM" id="MobiDB-lite"/>
    </source>
</evidence>
<dbReference type="EMBL" id="DVNB01000072">
    <property type="protein sequence ID" value="HIU57528.1"/>
    <property type="molecule type" value="Genomic_DNA"/>
</dbReference>
<organism evidence="3 4">
    <name type="scientific">Candidatus Ornithomonoglobus merdipullorum</name>
    <dbReference type="NCBI Taxonomy" id="2840895"/>
    <lineage>
        <taxon>Bacteria</taxon>
        <taxon>Bacillati</taxon>
        <taxon>Bacillota</taxon>
        <taxon>Clostridia</taxon>
        <taxon>Candidatus Ornithomonoglobus</taxon>
    </lineage>
</organism>
<feature type="compositionally biased region" description="Polar residues" evidence="1">
    <location>
        <begin position="85"/>
        <end position="108"/>
    </location>
</feature>
<reference evidence="3" key="2">
    <citation type="journal article" date="2021" name="PeerJ">
        <title>Extensive microbial diversity within the chicken gut microbiome revealed by metagenomics and culture.</title>
        <authorList>
            <person name="Gilroy R."/>
            <person name="Ravi A."/>
            <person name="Getino M."/>
            <person name="Pursley I."/>
            <person name="Horton D.L."/>
            <person name="Alikhan N.F."/>
            <person name="Baker D."/>
            <person name="Gharbi K."/>
            <person name="Hall N."/>
            <person name="Watson M."/>
            <person name="Adriaenssens E.M."/>
            <person name="Foster-Nyarko E."/>
            <person name="Jarju S."/>
            <person name="Secka A."/>
            <person name="Antonio M."/>
            <person name="Oren A."/>
            <person name="Chaudhuri R.R."/>
            <person name="La Ragione R."/>
            <person name="Hildebrand F."/>
            <person name="Pallen M.J."/>
        </authorList>
    </citation>
    <scope>NUCLEOTIDE SEQUENCE</scope>
    <source>
        <strain evidence="3">USAMLcec3-3695</strain>
    </source>
</reference>
<evidence type="ECO:0000313" key="4">
    <source>
        <dbReference type="Proteomes" id="UP000824109"/>
    </source>
</evidence>
<keyword evidence="2" id="KW-0812">Transmembrane</keyword>
<evidence type="ECO:0000313" key="3">
    <source>
        <dbReference type="EMBL" id="HIU57528.1"/>
    </source>
</evidence>
<feature type="region of interest" description="Disordered" evidence="1">
    <location>
        <begin position="39"/>
        <end position="58"/>
    </location>
</feature>
<dbReference type="AlphaFoldDB" id="A0A9D1MCE2"/>
<dbReference type="Proteomes" id="UP000824109">
    <property type="component" value="Unassembled WGS sequence"/>
</dbReference>
<evidence type="ECO:0000256" key="2">
    <source>
        <dbReference type="SAM" id="Phobius"/>
    </source>
</evidence>
<feature type="region of interest" description="Disordered" evidence="1">
    <location>
        <begin position="74"/>
        <end position="119"/>
    </location>
</feature>
<accession>A0A9D1MCE2</accession>
<keyword evidence="2" id="KW-1133">Transmembrane helix</keyword>
<feature type="transmembrane region" description="Helical" evidence="2">
    <location>
        <begin position="245"/>
        <end position="266"/>
    </location>
</feature>
<comment type="caution">
    <text evidence="3">The sequence shown here is derived from an EMBL/GenBank/DDBJ whole genome shotgun (WGS) entry which is preliminary data.</text>
</comment>
<sequence length="267" mass="29019">MDLDKLKKVALDKTMAFKIFKDTPEKGKQDKEFDEFADSMDVRMDSSPDGSEDMASTRRFNLREVLSGLRKAADSIGDALDDESPNTSDPVQTVDMQQAERQSTSSGSPAAAPAEPQAAAVPDEVASCLNDIKNGIDELKSTVSADTQSPELAEQAAKLDDISRRLSSLRNMLEMHTDSTTKSIVNINAKLNAQDDRITDIVTSLGSVSKLNDSVFDLKNTQMNTRNSIDTLSASFSRLKRRMTAGVTVISILSAVLIVLEVLNLLS</sequence>
<proteinExistence type="predicted"/>
<protein>
    <submittedName>
        <fullName evidence="3">Uncharacterized protein</fullName>
    </submittedName>
</protein>
<gene>
    <name evidence="3" type="ORF">IAA61_06915</name>
</gene>
<feature type="compositionally biased region" description="Low complexity" evidence="1">
    <location>
        <begin position="109"/>
        <end position="119"/>
    </location>
</feature>
<reference evidence="3" key="1">
    <citation type="submission" date="2020-10" db="EMBL/GenBank/DDBJ databases">
        <authorList>
            <person name="Gilroy R."/>
        </authorList>
    </citation>
    <scope>NUCLEOTIDE SEQUENCE</scope>
    <source>
        <strain evidence="3">USAMLcec3-3695</strain>
    </source>
</reference>
<keyword evidence="2" id="KW-0472">Membrane</keyword>